<protein>
    <submittedName>
        <fullName evidence="1">Uncharacterized protein</fullName>
    </submittedName>
</protein>
<sequence length="240" mass="26789">MSRATVATVTRDVEYLEQAWPSLIALRIPGTARSWVENPRRAGTLSPEDQERLGKRGLQTPAPADIQVLDLIYSIATRAAEIAECLIDVVGPGAGHELPDVAASKDPMRWLATVRELVPAAHECDDKTAPWVAYLINPLVRQTARLLGDIRDGQVLNGICPWCSGRLSGDLIGQRTMQIHYPDPDEDDDEPLIICRGINCSPPRAMCGMRWRGHPAWTRREWDWLAKMLRDPDREIEKAG</sequence>
<reference evidence="1 2" key="1">
    <citation type="journal article" date="2014" name="Genome Announc.">
        <title>Draft Genome Sequence of Propane- and Butane-Oxidizing Actinobacterium Rhodococcus ruber IEGM 231.</title>
        <authorList>
            <person name="Ivshina I.B."/>
            <person name="Kuyukina M.S."/>
            <person name="Krivoruchko A.V."/>
            <person name="Barbe V."/>
            <person name="Fischer C."/>
        </authorList>
    </citation>
    <scope>NUCLEOTIDE SEQUENCE [LARGE SCALE GENOMIC DNA]</scope>
</reference>
<dbReference type="Proteomes" id="UP000042997">
    <property type="component" value="Unassembled WGS sequence"/>
</dbReference>
<dbReference type="RefSeq" id="WP_230831707.1">
    <property type="nucleotide sequence ID" value="NZ_JABFDS010000001.1"/>
</dbReference>
<organism evidence="1 2">
    <name type="scientific">Rhodococcus ruber</name>
    <dbReference type="NCBI Taxonomy" id="1830"/>
    <lineage>
        <taxon>Bacteria</taxon>
        <taxon>Bacillati</taxon>
        <taxon>Actinomycetota</taxon>
        <taxon>Actinomycetes</taxon>
        <taxon>Mycobacteriales</taxon>
        <taxon>Nocardiaceae</taxon>
        <taxon>Rhodococcus</taxon>
    </lineage>
</organism>
<accession>A0A098BU90</accession>
<proteinExistence type="predicted"/>
<evidence type="ECO:0000313" key="2">
    <source>
        <dbReference type="Proteomes" id="UP000042997"/>
    </source>
</evidence>
<gene>
    <name evidence="1" type="ORF">RHRU231_930157</name>
</gene>
<dbReference type="AlphaFoldDB" id="A0A098BU90"/>
<name>A0A098BU90_9NOCA</name>
<evidence type="ECO:0000313" key="1">
    <source>
        <dbReference type="EMBL" id="CDZ92278.1"/>
    </source>
</evidence>
<dbReference type="EMBL" id="CCSD01000109">
    <property type="protein sequence ID" value="CDZ92278.1"/>
    <property type="molecule type" value="Genomic_DNA"/>
</dbReference>